<dbReference type="OrthoDB" id="1794568at2"/>
<dbReference type="SUPFAM" id="SSF56507">
    <property type="entry name" value="Methionine synthase activation domain-like"/>
    <property type="match status" value="1"/>
</dbReference>
<dbReference type="STRING" id="1121419.SAMN05443529_13421"/>
<keyword evidence="2" id="KW-1185">Reference proteome</keyword>
<protein>
    <recommendedName>
        <fullName evidence="3">Vitamin B12 dependent methionine synthase, activation domain</fullName>
    </recommendedName>
</protein>
<sequence>METHEIFPDGIYGCQKIGEGMSIEFTEIQKNRLTEKVGMKNHIISLDKDQGKEIAEKNFKDMCGYNRGKPVPQKIIDRSLRSLNDVYHQLEIKALISEYEKTCVDGINMLLDGKLFICNALAQIPSEEIEGIYIYLLTVGELGLSEASILNQVYYDMWQNAYMDAGQEILRQYLQGLSCNTDRYVSDNFGPGFFGMDVSQLEQFFAILDGEKISLKLLDSGFMSPTKSYAGFFLVTNSRQNFVGNDCENCLSSGKTCMYCKAGRKLAKYNIQ</sequence>
<dbReference type="Proteomes" id="UP000198656">
    <property type="component" value="Unassembled WGS sequence"/>
</dbReference>
<accession>A0A1G8JT58</accession>
<evidence type="ECO:0000313" key="2">
    <source>
        <dbReference type="Proteomes" id="UP000198656"/>
    </source>
</evidence>
<reference evidence="2" key="1">
    <citation type="submission" date="2016-10" db="EMBL/GenBank/DDBJ databases">
        <authorList>
            <person name="Varghese N."/>
            <person name="Submissions S."/>
        </authorList>
    </citation>
    <scope>NUCLEOTIDE SEQUENCE [LARGE SCALE GENOMIC DNA]</scope>
    <source>
        <strain evidence="2">DSM 8344</strain>
    </source>
</reference>
<evidence type="ECO:0000313" key="1">
    <source>
        <dbReference type="EMBL" id="SDI34378.1"/>
    </source>
</evidence>
<dbReference type="EMBL" id="FNCP01000034">
    <property type="protein sequence ID" value="SDI34378.1"/>
    <property type="molecule type" value="Genomic_DNA"/>
</dbReference>
<dbReference type="AlphaFoldDB" id="A0A1G8JT58"/>
<organism evidence="1 2">
    <name type="scientific">Desulfosporosinus hippei DSM 8344</name>
    <dbReference type="NCBI Taxonomy" id="1121419"/>
    <lineage>
        <taxon>Bacteria</taxon>
        <taxon>Bacillati</taxon>
        <taxon>Bacillota</taxon>
        <taxon>Clostridia</taxon>
        <taxon>Eubacteriales</taxon>
        <taxon>Desulfitobacteriaceae</taxon>
        <taxon>Desulfosporosinus</taxon>
    </lineage>
</organism>
<dbReference type="InterPro" id="IPR037010">
    <property type="entry name" value="VitB12-dep_Met_synth_activ_sf"/>
</dbReference>
<gene>
    <name evidence="1" type="ORF">SAMN05443529_13421</name>
</gene>
<dbReference type="GO" id="GO:0008705">
    <property type="term" value="F:methionine synthase activity"/>
    <property type="evidence" value="ECO:0007669"/>
    <property type="project" value="InterPro"/>
</dbReference>
<proteinExistence type="predicted"/>
<name>A0A1G8JT58_9FIRM</name>
<dbReference type="Gene3D" id="3.40.109.40">
    <property type="match status" value="1"/>
</dbReference>
<evidence type="ECO:0008006" key="3">
    <source>
        <dbReference type="Google" id="ProtNLM"/>
    </source>
</evidence>